<evidence type="ECO:0000313" key="8">
    <source>
        <dbReference type="Proteomes" id="UP000019141"/>
    </source>
</evidence>
<feature type="transmembrane region" description="Helical" evidence="5">
    <location>
        <begin position="284"/>
        <end position="307"/>
    </location>
</feature>
<keyword evidence="3 5" id="KW-1133">Transmembrane helix</keyword>
<name>W4LC00_ENTF1</name>
<comment type="caution">
    <text evidence="7">The sequence shown here is derived from an EMBL/GenBank/DDBJ whole genome shotgun (WGS) entry which is preliminary data.</text>
</comment>
<evidence type="ECO:0000256" key="4">
    <source>
        <dbReference type="ARBA" id="ARBA00023136"/>
    </source>
</evidence>
<feature type="transmembrane region" description="Helical" evidence="5">
    <location>
        <begin position="198"/>
        <end position="219"/>
    </location>
</feature>
<dbReference type="EMBL" id="AZHW01000939">
    <property type="protein sequence ID" value="ETW95250.1"/>
    <property type="molecule type" value="Genomic_DNA"/>
</dbReference>
<dbReference type="GO" id="GO:1902600">
    <property type="term" value="P:proton transmembrane transport"/>
    <property type="evidence" value="ECO:0007669"/>
    <property type="project" value="InterPro"/>
</dbReference>
<dbReference type="HOGENOM" id="CLU_018415_4_0_7"/>
<sequence length="387" mass="40358">MASRCRLPPLLGMLAAGFLLRNLPGDLLYALPDRWSVSLRLLALTVILLRAGMGLDLAALRRLQGVFLRLAFLPNLAEAVTVAGASYVLLGLPPLWGLLLGFVIAAVSPAVVVPSLLDLQLKGYGTAKGIPTMVLAAASFDDVISITGFGMCLSLIFAGQGDISLATSLMRAPMELLLGLGSGVVAGLLCTRLHPAPVWLRFILSLALGLGLVFTGWGLDMTGGGSLAAMTLGAVAARGWRQSPDPVAVAMGTLWTWAQPILFGLIGAAVVLAHIELAYVKSGLIILAIGLLVRLSVSYTAVCGAGFTRLERLFIALAWLPKATVQAAVGALALDLARLHQSGTQAEIYGLQVLTLAVLAIIGTAPIGALAMAWSGPRWLQQGQDHP</sequence>
<proteinExistence type="predicted"/>
<evidence type="ECO:0000256" key="1">
    <source>
        <dbReference type="ARBA" id="ARBA00004141"/>
    </source>
</evidence>
<dbReference type="PANTHER" id="PTHR31102">
    <property type="match status" value="1"/>
</dbReference>
<dbReference type="Proteomes" id="UP000019141">
    <property type="component" value="Unassembled WGS sequence"/>
</dbReference>
<organism evidence="7 8">
    <name type="scientific">Entotheonella factor</name>
    <dbReference type="NCBI Taxonomy" id="1429438"/>
    <lineage>
        <taxon>Bacteria</taxon>
        <taxon>Pseudomonadati</taxon>
        <taxon>Nitrospinota/Tectimicrobiota group</taxon>
        <taxon>Candidatus Tectimicrobiota</taxon>
        <taxon>Candidatus Entotheonellia</taxon>
        <taxon>Candidatus Entotheonellales</taxon>
        <taxon>Candidatus Entotheonellaceae</taxon>
        <taxon>Candidatus Entotheonella</taxon>
    </lineage>
</organism>
<dbReference type="Pfam" id="PF00999">
    <property type="entry name" value="Na_H_Exchanger"/>
    <property type="match status" value="1"/>
</dbReference>
<dbReference type="AlphaFoldDB" id="W4LC00"/>
<evidence type="ECO:0000256" key="3">
    <source>
        <dbReference type="ARBA" id="ARBA00022989"/>
    </source>
</evidence>
<feature type="transmembrane region" description="Helical" evidence="5">
    <location>
        <begin position="41"/>
        <end position="60"/>
    </location>
</feature>
<feature type="transmembrane region" description="Helical" evidence="5">
    <location>
        <begin position="254"/>
        <end position="272"/>
    </location>
</feature>
<evidence type="ECO:0000256" key="2">
    <source>
        <dbReference type="ARBA" id="ARBA00022692"/>
    </source>
</evidence>
<protein>
    <recommendedName>
        <fullName evidence="6">Cation/H+ exchanger transmembrane domain-containing protein</fullName>
    </recommendedName>
</protein>
<feature type="domain" description="Cation/H+ exchanger transmembrane" evidence="6">
    <location>
        <begin position="2"/>
        <end position="367"/>
    </location>
</feature>
<evidence type="ECO:0000259" key="6">
    <source>
        <dbReference type="Pfam" id="PF00999"/>
    </source>
</evidence>
<gene>
    <name evidence="7" type="ORF">ETSY1_31400</name>
</gene>
<feature type="transmembrane region" description="Helical" evidence="5">
    <location>
        <begin position="313"/>
        <end position="337"/>
    </location>
</feature>
<dbReference type="GO" id="GO:0015297">
    <property type="term" value="F:antiporter activity"/>
    <property type="evidence" value="ECO:0007669"/>
    <property type="project" value="InterPro"/>
</dbReference>
<accession>W4LC00</accession>
<evidence type="ECO:0000313" key="7">
    <source>
        <dbReference type="EMBL" id="ETW95250.1"/>
    </source>
</evidence>
<feature type="transmembrane region" description="Helical" evidence="5">
    <location>
        <begin position="349"/>
        <end position="374"/>
    </location>
</feature>
<feature type="transmembrane region" description="Helical" evidence="5">
    <location>
        <begin position="95"/>
        <end position="117"/>
    </location>
</feature>
<feature type="transmembrane region" description="Helical" evidence="5">
    <location>
        <begin position="170"/>
        <end position="191"/>
    </location>
</feature>
<dbReference type="InterPro" id="IPR006153">
    <property type="entry name" value="Cation/H_exchanger_TM"/>
</dbReference>
<keyword evidence="4 5" id="KW-0472">Membrane</keyword>
<keyword evidence="2 5" id="KW-0812">Transmembrane</keyword>
<evidence type="ECO:0000256" key="5">
    <source>
        <dbReference type="SAM" id="Phobius"/>
    </source>
</evidence>
<dbReference type="InterPro" id="IPR051843">
    <property type="entry name" value="CPA1_transporter"/>
</dbReference>
<reference evidence="7 8" key="1">
    <citation type="journal article" date="2014" name="Nature">
        <title>An environmental bacterial taxon with a large and distinct metabolic repertoire.</title>
        <authorList>
            <person name="Wilson M.C."/>
            <person name="Mori T."/>
            <person name="Ruckert C."/>
            <person name="Uria A.R."/>
            <person name="Helf M.J."/>
            <person name="Takada K."/>
            <person name="Gernert C."/>
            <person name="Steffens U.A."/>
            <person name="Heycke N."/>
            <person name="Schmitt S."/>
            <person name="Rinke C."/>
            <person name="Helfrich E.J."/>
            <person name="Brachmann A.O."/>
            <person name="Gurgui C."/>
            <person name="Wakimoto T."/>
            <person name="Kracht M."/>
            <person name="Crusemann M."/>
            <person name="Hentschel U."/>
            <person name="Abe I."/>
            <person name="Matsunaga S."/>
            <person name="Kalinowski J."/>
            <person name="Takeyama H."/>
            <person name="Piel J."/>
        </authorList>
    </citation>
    <scope>NUCLEOTIDE SEQUENCE [LARGE SCALE GENOMIC DNA]</scope>
    <source>
        <strain evidence="8">TSY1</strain>
    </source>
</reference>
<dbReference type="PANTHER" id="PTHR31102:SF1">
    <property type="entry name" value="CATION_H+ EXCHANGER DOMAIN-CONTAINING PROTEIN"/>
    <property type="match status" value="1"/>
</dbReference>
<keyword evidence="8" id="KW-1185">Reference proteome</keyword>
<feature type="transmembrane region" description="Helical" evidence="5">
    <location>
        <begin position="129"/>
        <end position="158"/>
    </location>
</feature>
<comment type="subcellular location">
    <subcellularLocation>
        <location evidence="1">Membrane</location>
        <topology evidence="1">Multi-pass membrane protein</topology>
    </subcellularLocation>
</comment>
<feature type="transmembrane region" description="Helical" evidence="5">
    <location>
        <begin position="67"/>
        <end position="89"/>
    </location>
</feature>
<dbReference type="GO" id="GO:0016020">
    <property type="term" value="C:membrane"/>
    <property type="evidence" value="ECO:0007669"/>
    <property type="project" value="UniProtKB-SubCell"/>
</dbReference>